<dbReference type="Gene3D" id="1.10.10.60">
    <property type="entry name" value="Homeodomain-like"/>
    <property type="match status" value="1"/>
</dbReference>
<organism evidence="5 6">
    <name type="scientific">Thalassotalea nanhaiensis</name>
    <dbReference type="NCBI Taxonomy" id="3065648"/>
    <lineage>
        <taxon>Bacteria</taxon>
        <taxon>Pseudomonadati</taxon>
        <taxon>Pseudomonadota</taxon>
        <taxon>Gammaproteobacteria</taxon>
        <taxon>Alteromonadales</taxon>
        <taxon>Colwelliaceae</taxon>
        <taxon>Thalassotalea</taxon>
    </lineage>
</organism>
<feature type="domain" description="HTH araC/xylS-type" evidence="4">
    <location>
        <begin position="228"/>
        <end position="326"/>
    </location>
</feature>
<protein>
    <submittedName>
        <fullName evidence="5">AraC family transcriptional regulator</fullName>
    </submittedName>
</protein>
<dbReference type="Proteomes" id="UP001248581">
    <property type="component" value="Chromosome"/>
</dbReference>
<dbReference type="SUPFAM" id="SSF46689">
    <property type="entry name" value="Homeodomain-like"/>
    <property type="match status" value="1"/>
</dbReference>
<dbReference type="InterPro" id="IPR018060">
    <property type="entry name" value="HTH_AraC"/>
</dbReference>
<dbReference type="SMART" id="SM00342">
    <property type="entry name" value="HTH_ARAC"/>
    <property type="match status" value="1"/>
</dbReference>
<keyword evidence="6" id="KW-1185">Reference proteome</keyword>
<evidence type="ECO:0000256" key="1">
    <source>
        <dbReference type="ARBA" id="ARBA00023015"/>
    </source>
</evidence>
<proteinExistence type="predicted"/>
<reference evidence="6" key="1">
    <citation type="submission" date="2023-09" db="EMBL/GenBank/DDBJ databases">
        <authorList>
            <person name="Li S."/>
            <person name="Li X."/>
            <person name="Zhang C."/>
            <person name="Zhao Z."/>
        </authorList>
    </citation>
    <scope>NUCLEOTIDE SEQUENCE [LARGE SCALE GENOMIC DNA]</scope>
    <source>
        <strain evidence="6">SQ345</strain>
    </source>
</reference>
<evidence type="ECO:0000313" key="5">
    <source>
        <dbReference type="EMBL" id="WNC67300.1"/>
    </source>
</evidence>
<dbReference type="Pfam" id="PF12833">
    <property type="entry name" value="HTH_18"/>
    <property type="match status" value="1"/>
</dbReference>
<keyword evidence="2" id="KW-0238">DNA-binding</keyword>
<dbReference type="InterPro" id="IPR009057">
    <property type="entry name" value="Homeodomain-like_sf"/>
</dbReference>
<dbReference type="InterPro" id="IPR020449">
    <property type="entry name" value="Tscrpt_reg_AraC-type_HTH"/>
</dbReference>
<evidence type="ECO:0000313" key="6">
    <source>
        <dbReference type="Proteomes" id="UP001248581"/>
    </source>
</evidence>
<gene>
    <name evidence="5" type="ORF">RI845_12300</name>
</gene>
<dbReference type="PANTHER" id="PTHR47894:SF4">
    <property type="entry name" value="HTH-TYPE TRANSCRIPTIONAL REGULATOR GADX"/>
    <property type="match status" value="1"/>
</dbReference>
<evidence type="ECO:0000256" key="3">
    <source>
        <dbReference type="ARBA" id="ARBA00023163"/>
    </source>
</evidence>
<sequence length="327" mass="37494">MHYNFYVVRTSYLETIIIALDNLNADTDKLLTNVGLSRRHIANPNNLMLELPAWVLLENAAAELAISNLGAIIGMQFCEAFFKSTDNVKKQFPLIEDALKYFIDQENEITNGPSFWLKEDTDHIWLCRTGTPGINIGVWQMEQYVVSFLIGLLKHYLGANWQPKQIKLKLADKNLLNNAFGENNCKFEFANRYTAIAIEKRFINKVSTHTLSKIEGNSKQRIPKKPNLLISKLLEQNYFGANPNAESISDCCLINLRKLQRILHRCDSDLTTLLEQDKKNKAQQLVLETAKPIAEISAILGYNDKANFTRAFKRWFKVPPTTYRKTH</sequence>
<dbReference type="RefSeq" id="WP_348386464.1">
    <property type="nucleotide sequence ID" value="NZ_CP134146.1"/>
</dbReference>
<dbReference type="PRINTS" id="PR00032">
    <property type="entry name" value="HTHARAC"/>
</dbReference>
<accession>A0ABY9TEZ6</accession>
<evidence type="ECO:0000259" key="4">
    <source>
        <dbReference type="PROSITE" id="PS01124"/>
    </source>
</evidence>
<dbReference type="PROSITE" id="PS01124">
    <property type="entry name" value="HTH_ARAC_FAMILY_2"/>
    <property type="match status" value="1"/>
</dbReference>
<dbReference type="PANTHER" id="PTHR47894">
    <property type="entry name" value="HTH-TYPE TRANSCRIPTIONAL REGULATOR GADX"/>
    <property type="match status" value="1"/>
</dbReference>
<name>A0ABY9TEZ6_9GAMM</name>
<keyword evidence="1" id="KW-0805">Transcription regulation</keyword>
<keyword evidence="3" id="KW-0804">Transcription</keyword>
<evidence type="ECO:0000256" key="2">
    <source>
        <dbReference type="ARBA" id="ARBA00023125"/>
    </source>
</evidence>
<dbReference type="EMBL" id="CP134146">
    <property type="protein sequence ID" value="WNC67300.1"/>
    <property type="molecule type" value="Genomic_DNA"/>
</dbReference>